<gene>
    <name evidence="2" type="ORF">N657DRAFT_7108</name>
</gene>
<evidence type="ECO:0000313" key="2">
    <source>
        <dbReference type="EMBL" id="KAK4128188.1"/>
    </source>
</evidence>
<feature type="transmembrane region" description="Helical" evidence="1">
    <location>
        <begin position="52"/>
        <end position="72"/>
    </location>
</feature>
<keyword evidence="1" id="KW-0812">Transmembrane</keyword>
<dbReference type="GeneID" id="87834205"/>
<proteinExistence type="predicted"/>
<protein>
    <recommendedName>
        <fullName evidence="4">Transmembrane protein</fullName>
    </recommendedName>
</protein>
<reference evidence="2" key="2">
    <citation type="submission" date="2023-05" db="EMBL/GenBank/DDBJ databases">
        <authorList>
            <consortium name="Lawrence Berkeley National Laboratory"/>
            <person name="Steindorff A."/>
            <person name="Hensen N."/>
            <person name="Bonometti L."/>
            <person name="Westerberg I."/>
            <person name="Brannstrom I.O."/>
            <person name="Guillou S."/>
            <person name="Cros-Aarteil S."/>
            <person name="Calhoun S."/>
            <person name="Haridas S."/>
            <person name="Kuo A."/>
            <person name="Mondo S."/>
            <person name="Pangilinan J."/>
            <person name="Riley R."/>
            <person name="Labutti K."/>
            <person name="Andreopoulos B."/>
            <person name="Lipzen A."/>
            <person name="Chen C."/>
            <person name="Yanf M."/>
            <person name="Daum C."/>
            <person name="Ng V."/>
            <person name="Clum A."/>
            <person name="Ohm R."/>
            <person name="Martin F."/>
            <person name="Silar P."/>
            <person name="Natvig D."/>
            <person name="Lalanne C."/>
            <person name="Gautier V."/>
            <person name="Ament-Velasquez S.L."/>
            <person name="Kruys A."/>
            <person name="Hutchinson M.I."/>
            <person name="Powell A.J."/>
            <person name="Barry K."/>
            <person name="Miller A.N."/>
            <person name="Grigoriev I.V."/>
            <person name="Debuchy R."/>
            <person name="Gladieux P."/>
            <person name="Thoren M.H."/>
            <person name="Johannesson H."/>
        </authorList>
    </citation>
    <scope>NUCLEOTIDE SEQUENCE</scope>
    <source>
        <strain evidence="2">CBS 731.68</strain>
    </source>
</reference>
<feature type="transmembrane region" description="Helical" evidence="1">
    <location>
        <begin position="78"/>
        <end position="97"/>
    </location>
</feature>
<dbReference type="RefSeq" id="XP_062651959.1">
    <property type="nucleotide sequence ID" value="XM_062797432.1"/>
</dbReference>
<keyword evidence="1" id="KW-0472">Membrane</keyword>
<reference evidence="2" key="1">
    <citation type="journal article" date="2023" name="Mol. Phylogenet. Evol.">
        <title>Genome-scale phylogeny and comparative genomics of the fungal order Sordariales.</title>
        <authorList>
            <person name="Hensen N."/>
            <person name="Bonometti L."/>
            <person name="Westerberg I."/>
            <person name="Brannstrom I.O."/>
            <person name="Guillou S."/>
            <person name="Cros-Aarteil S."/>
            <person name="Calhoun S."/>
            <person name="Haridas S."/>
            <person name="Kuo A."/>
            <person name="Mondo S."/>
            <person name="Pangilinan J."/>
            <person name="Riley R."/>
            <person name="LaButti K."/>
            <person name="Andreopoulos B."/>
            <person name="Lipzen A."/>
            <person name="Chen C."/>
            <person name="Yan M."/>
            <person name="Daum C."/>
            <person name="Ng V."/>
            <person name="Clum A."/>
            <person name="Steindorff A."/>
            <person name="Ohm R.A."/>
            <person name="Martin F."/>
            <person name="Silar P."/>
            <person name="Natvig D.O."/>
            <person name="Lalanne C."/>
            <person name="Gautier V."/>
            <person name="Ament-Velasquez S.L."/>
            <person name="Kruys A."/>
            <person name="Hutchinson M.I."/>
            <person name="Powell A.J."/>
            <person name="Barry K."/>
            <person name="Miller A.N."/>
            <person name="Grigoriev I.V."/>
            <person name="Debuchy R."/>
            <person name="Gladieux P."/>
            <person name="Hiltunen Thoren M."/>
            <person name="Johannesson H."/>
        </authorList>
    </citation>
    <scope>NUCLEOTIDE SEQUENCE</scope>
    <source>
        <strain evidence="2">CBS 731.68</strain>
    </source>
</reference>
<dbReference type="Proteomes" id="UP001302602">
    <property type="component" value="Unassembled WGS sequence"/>
</dbReference>
<name>A0AAN6U829_9PEZI</name>
<sequence>MAHMGGINRGFTLARSCTAPLFYVFFSALLLLSLLCVLLVNPPAYFTRPAVYALCSNLQAFVGVFVGVPRSFMVSLPLVQHLFCLRVLALFSCFASGRVHTRDSMLGLDLVWSCRGLVRFPCCGGLVYMRLLGLNSAWSGLAGNVFWVGRGCGTLASSGFSHLTWASRTAVDKYTYPFI</sequence>
<comment type="caution">
    <text evidence="2">The sequence shown here is derived from an EMBL/GenBank/DDBJ whole genome shotgun (WGS) entry which is preliminary data.</text>
</comment>
<evidence type="ECO:0008006" key="4">
    <source>
        <dbReference type="Google" id="ProtNLM"/>
    </source>
</evidence>
<dbReference type="EMBL" id="MU853223">
    <property type="protein sequence ID" value="KAK4128188.1"/>
    <property type="molecule type" value="Genomic_DNA"/>
</dbReference>
<keyword evidence="1" id="KW-1133">Transmembrane helix</keyword>
<accession>A0AAN6U829</accession>
<evidence type="ECO:0000256" key="1">
    <source>
        <dbReference type="SAM" id="Phobius"/>
    </source>
</evidence>
<dbReference type="AlphaFoldDB" id="A0AAN6U829"/>
<organism evidence="2 3">
    <name type="scientific">Parathielavia appendiculata</name>
    <dbReference type="NCBI Taxonomy" id="2587402"/>
    <lineage>
        <taxon>Eukaryota</taxon>
        <taxon>Fungi</taxon>
        <taxon>Dikarya</taxon>
        <taxon>Ascomycota</taxon>
        <taxon>Pezizomycotina</taxon>
        <taxon>Sordariomycetes</taxon>
        <taxon>Sordariomycetidae</taxon>
        <taxon>Sordariales</taxon>
        <taxon>Chaetomiaceae</taxon>
        <taxon>Parathielavia</taxon>
    </lineage>
</organism>
<evidence type="ECO:0000313" key="3">
    <source>
        <dbReference type="Proteomes" id="UP001302602"/>
    </source>
</evidence>
<feature type="transmembrane region" description="Helical" evidence="1">
    <location>
        <begin position="20"/>
        <end position="40"/>
    </location>
</feature>
<keyword evidence="3" id="KW-1185">Reference proteome</keyword>